<organism evidence="2 3">
    <name type="scientific">Rhynchophorus ferrugineus</name>
    <name type="common">Red palm weevil</name>
    <name type="synonym">Curculio ferrugineus</name>
    <dbReference type="NCBI Taxonomy" id="354439"/>
    <lineage>
        <taxon>Eukaryota</taxon>
        <taxon>Metazoa</taxon>
        <taxon>Ecdysozoa</taxon>
        <taxon>Arthropoda</taxon>
        <taxon>Hexapoda</taxon>
        <taxon>Insecta</taxon>
        <taxon>Pterygota</taxon>
        <taxon>Neoptera</taxon>
        <taxon>Endopterygota</taxon>
        <taxon>Coleoptera</taxon>
        <taxon>Polyphaga</taxon>
        <taxon>Cucujiformia</taxon>
        <taxon>Curculionidae</taxon>
        <taxon>Dryophthorinae</taxon>
        <taxon>Rhynchophorus</taxon>
    </lineage>
</organism>
<gene>
    <name evidence="2" type="ORF">GWI33_013178</name>
</gene>
<evidence type="ECO:0000256" key="1">
    <source>
        <dbReference type="SAM" id="MobiDB-lite"/>
    </source>
</evidence>
<accession>A0A834I702</accession>
<dbReference type="Proteomes" id="UP000625711">
    <property type="component" value="Unassembled WGS sequence"/>
</dbReference>
<dbReference type="EMBL" id="JAACXV010013054">
    <property type="protein sequence ID" value="KAF7274144.1"/>
    <property type="molecule type" value="Genomic_DNA"/>
</dbReference>
<protein>
    <submittedName>
        <fullName evidence="2">Uncharacterized protein</fullName>
    </submittedName>
</protein>
<feature type="region of interest" description="Disordered" evidence="1">
    <location>
        <begin position="39"/>
        <end position="92"/>
    </location>
</feature>
<keyword evidence="3" id="KW-1185">Reference proteome</keyword>
<reference evidence="2" key="1">
    <citation type="submission" date="2020-08" db="EMBL/GenBank/DDBJ databases">
        <title>Genome sequencing and assembly of the red palm weevil Rhynchophorus ferrugineus.</title>
        <authorList>
            <person name="Dias G.B."/>
            <person name="Bergman C.M."/>
            <person name="Manee M."/>
        </authorList>
    </citation>
    <scope>NUCLEOTIDE SEQUENCE</scope>
    <source>
        <strain evidence="2">AA-2017</strain>
        <tissue evidence="2">Whole larva</tissue>
    </source>
</reference>
<name>A0A834I702_RHYFE</name>
<evidence type="ECO:0000313" key="2">
    <source>
        <dbReference type="EMBL" id="KAF7274144.1"/>
    </source>
</evidence>
<sequence length="92" mass="9849">MSAAAEGAAVHSRQPINDDRPPAAGGGLVVAVETRAPSINRHHVRKGGVGPRNELFSFGTAKRRYDVRPPRSPFSSRSSPDASPAMRDLNFN</sequence>
<feature type="region of interest" description="Disordered" evidence="1">
    <location>
        <begin position="1"/>
        <end position="27"/>
    </location>
</feature>
<dbReference type="AlphaFoldDB" id="A0A834I702"/>
<feature type="compositionally biased region" description="Low complexity" evidence="1">
    <location>
        <begin position="73"/>
        <end position="84"/>
    </location>
</feature>
<comment type="caution">
    <text evidence="2">The sequence shown here is derived from an EMBL/GenBank/DDBJ whole genome shotgun (WGS) entry which is preliminary data.</text>
</comment>
<proteinExistence type="predicted"/>
<evidence type="ECO:0000313" key="3">
    <source>
        <dbReference type="Proteomes" id="UP000625711"/>
    </source>
</evidence>